<evidence type="ECO:0000256" key="1">
    <source>
        <dbReference type="SAM" id="Phobius"/>
    </source>
</evidence>
<feature type="transmembrane region" description="Helical" evidence="1">
    <location>
        <begin position="7"/>
        <end position="27"/>
    </location>
</feature>
<feature type="transmembrane region" description="Helical" evidence="1">
    <location>
        <begin position="99"/>
        <end position="118"/>
    </location>
</feature>
<organism evidence="2 3">
    <name type="scientific">Trypanosoma brucei gambiense (strain MHOM/CI/86/DAL972)</name>
    <dbReference type="NCBI Taxonomy" id="679716"/>
    <lineage>
        <taxon>Eukaryota</taxon>
        <taxon>Discoba</taxon>
        <taxon>Euglenozoa</taxon>
        <taxon>Kinetoplastea</taxon>
        <taxon>Metakinetoplastina</taxon>
        <taxon>Trypanosomatida</taxon>
        <taxon>Trypanosomatidae</taxon>
        <taxon>Trypanosoma</taxon>
    </lineage>
</organism>
<feature type="transmembrane region" description="Helical" evidence="1">
    <location>
        <begin position="124"/>
        <end position="144"/>
    </location>
</feature>
<sequence length="149" mass="17555">MRVVSVTYCLFLFYFCKFLNFIIILLFCRPMNILGFLSCCTAIDGQMDEVIYEGSMLLVCMCTLKLLLCRDSDLRRAVDYLLIYLSFLKEGYVNHEAKTVLFFVGDGYFLFFLFLFFFSLFCNSFLFLFFLVFEGALFSVFKLLPLTFF</sequence>
<proteinExistence type="predicted"/>
<keyword evidence="1" id="KW-0472">Membrane</keyword>
<dbReference type="AlphaFoldDB" id="D0A3U5"/>
<dbReference type="EMBL" id="FN554973">
    <property type="protein sequence ID" value="CBH15939.1"/>
    <property type="molecule type" value="Genomic_DNA"/>
</dbReference>
<dbReference type="KEGG" id="tbg:TbgDal_X10320"/>
<protein>
    <submittedName>
        <fullName evidence="2">Uncharacterized protein</fullName>
    </submittedName>
</protein>
<evidence type="ECO:0000313" key="2">
    <source>
        <dbReference type="EMBL" id="CBH15939.1"/>
    </source>
</evidence>
<dbReference type="Proteomes" id="UP000002316">
    <property type="component" value="Chromosome 10"/>
</dbReference>
<dbReference type="RefSeq" id="XP_011778203.1">
    <property type="nucleotide sequence ID" value="XM_011779901.1"/>
</dbReference>
<name>D0A3U5_TRYB9</name>
<reference evidence="3" key="1">
    <citation type="journal article" date="2010" name="PLoS Negl. Trop. Dis.">
        <title>The genome sequence of Trypanosoma brucei gambiense, causative agent of chronic human african trypanosomiasis.</title>
        <authorList>
            <person name="Jackson A.P."/>
            <person name="Sanders M."/>
            <person name="Berry A."/>
            <person name="McQuillan J."/>
            <person name="Aslett M.A."/>
            <person name="Quail M.A."/>
            <person name="Chukualim B."/>
            <person name="Capewell P."/>
            <person name="MacLeod A."/>
            <person name="Melville S.E."/>
            <person name="Gibson W."/>
            <person name="Barry J.D."/>
            <person name="Berriman M."/>
            <person name="Hertz-Fowler C."/>
        </authorList>
    </citation>
    <scope>NUCLEOTIDE SEQUENCE [LARGE SCALE GENOMIC DNA]</scope>
    <source>
        <strain evidence="3">MHOM/CI/86/DAL972</strain>
    </source>
</reference>
<accession>D0A3U5</accession>
<keyword evidence="1" id="KW-1133">Transmembrane helix</keyword>
<dbReference type="GeneID" id="23864201"/>
<evidence type="ECO:0000313" key="3">
    <source>
        <dbReference type="Proteomes" id="UP000002316"/>
    </source>
</evidence>
<gene>
    <name evidence="2" type="ORF">TbgDal_X10320</name>
</gene>
<keyword evidence="1" id="KW-0812">Transmembrane</keyword>